<dbReference type="PANTHER" id="PTHR30502">
    <property type="entry name" value="2-KETO-3-DEOXY-L-RHAMNONATE ALDOLASE"/>
    <property type="match status" value="1"/>
</dbReference>
<name>A0A1B8GWX1_9PEZI</name>
<dbReference type="InterPro" id="IPR015813">
    <property type="entry name" value="Pyrv/PenolPyrv_kinase-like_dom"/>
</dbReference>
<dbReference type="GO" id="GO:0016832">
    <property type="term" value="F:aldehyde-lyase activity"/>
    <property type="evidence" value="ECO:0007669"/>
    <property type="project" value="TreeGrafter"/>
</dbReference>
<dbReference type="EMBL" id="KV460209">
    <property type="protein sequence ID" value="OBU00324.1"/>
    <property type="molecule type" value="Genomic_DNA"/>
</dbReference>
<dbReference type="InterPro" id="IPR050251">
    <property type="entry name" value="HpcH-HpaI_aldolase"/>
</dbReference>
<dbReference type="AlphaFoldDB" id="A0A1B8GWX1"/>
<proteinExistence type="predicted"/>
<sequence>MATNGTSANGSANGTAHAAAAPTDMRAYRAPSLLQPHRARDALRDAHEGKIPPLQVYFLMLSAPSIIKVIAQVGYDVILIDQEHSPMDIGEMTRMAHDIQLVSEGRTMAWIRICGHDHANIGYALDTGASIMVPQVETVEDAKHIVSAAKFGKKINGTRSAPPGRWLPGISDVGTNSELTLWENLNNQAAIIIQVESKEAVDNLDAILTECGEHIDAVWLGSLDCRVSMGLPGFWGEEPEFMEVIQTMNKTLRKHDMPYAGAAMGTPEQVKAMGAGKAFTAVQGDVFSLLASAVENLTMAREVMPAVNTSAANKKANELDAK</sequence>
<keyword evidence="5" id="KW-1185">Reference proteome</keyword>
<dbReference type="GeneID" id="28834947"/>
<dbReference type="Pfam" id="PF03328">
    <property type="entry name" value="HpcH_HpaI"/>
    <property type="match status" value="1"/>
</dbReference>
<dbReference type="STRING" id="342668.A0A1B8GWX1"/>
<protein>
    <recommendedName>
        <fullName evidence="3">HpcH/HpaI aldolase/citrate lyase domain-containing protein</fullName>
    </recommendedName>
</protein>
<evidence type="ECO:0000259" key="3">
    <source>
        <dbReference type="Pfam" id="PF03328"/>
    </source>
</evidence>
<evidence type="ECO:0000256" key="1">
    <source>
        <dbReference type="ARBA" id="ARBA00022723"/>
    </source>
</evidence>
<organism evidence="4 5">
    <name type="scientific">Pseudogymnoascus verrucosus</name>
    <dbReference type="NCBI Taxonomy" id="342668"/>
    <lineage>
        <taxon>Eukaryota</taxon>
        <taxon>Fungi</taxon>
        <taxon>Dikarya</taxon>
        <taxon>Ascomycota</taxon>
        <taxon>Pezizomycotina</taxon>
        <taxon>Leotiomycetes</taxon>
        <taxon>Thelebolales</taxon>
        <taxon>Thelebolaceae</taxon>
        <taxon>Pseudogymnoascus</taxon>
    </lineage>
</organism>
<reference evidence="4 5" key="1">
    <citation type="submission" date="2016-03" db="EMBL/GenBank/DDBJ databases">
        <title>Comparative genomics of Pseudogymnoascus destructans, the fungus causing white-nose syndrome of bats.</title>
        <authorList>
            <person name="Palmer J.M."/>
            <person name="Drees K.P."/>
            <person name="Foster J.T."/>
            <person name="Lindner D.L."/>
        </authorList>
    </citation>
    <scope>NUCLEOTIDE SEQUENCE [LARGE SCALE GENOMIC DNA]</scope>
    <source>
        <strain evidence="4 5">UAMH 10579</strain>
    </source>
</reference>
<dbReference type="Gene3D" id="3.20.20.60">
    <property type="entry name" value="Phosphoenolpyruvate-binding domains"/>
    <property type="match status" value="1"/>
</dbReference>
<keyword evidence="1" id="KW-0479">Metal-binding</keyword>
<evidence type="ECO:0000256" key="2">
    <source>
        <dbReference type="ARBA" id="ARBA00023239"/>
    </source>
</evidence>
<gene>
    <name evidence="4" type="ORF">VE01_01561</name>
</gene>
<dbReference type="SUPFAM" id="SSF51621">
    <property type="entry name" value="Phosphoenolpyruvate/pyruvate domain"/>
    <property type="match status" value="1"/>
</dbReference>
<dbReference type="GO" id="GO:0005737">
    <property type="term" value="C:cytoplasm"/>
    <property type="evidence" value="ECO:0007669"/>
    <property type="project" value="TreeGrafter"/>
</dbReference>
<dbReference type="GO" id="GO:0046872">
    <property type="term" value="F:metal ion binding"/>
    <property type="evidence" value="ECO:0007669"/>
    <property type="project" value="UniProtKB-KW"/>
</dbReference>
<keyword evidence="2" id="KW-0456">Lyase</keyword>
<reference evidence="5" key="2">
    <citation type="journal article" date="2018" name="Nat. Commun.">
        <title>Extreme sensitivity to ultraviolet light in the fungal pathogen causing white-nose syndrome of bats.</title>
        <authorList>
            <person name="Palmer J.M."/>
            <person name="Drees K.P."/>
            <person name="Foster J.T."/>
            <person name="Lindner D.L."/>
        </authorList>
    </citation>
    <scope>NUCLEOTIDE SEQUENCE [LARGE SCALE GENOMIC DNA]</scope>
    <source>
        <strain evidence="5">UAMH 10579</strain>
    </source>
</reference>
<dbReference type="OrthoDB" id="1621678at2759"/>
<evidence type="ECO:0000313" key="4">
    <source>
        <dbReference type="EMBL" id="OBU00324.1"/>
    </source>
</evidence>
<dbReference type="InterPro" id="IPR005000">
    <property type="entry name" value="Aldolase/citrate-lyase_domain"/>
</dbReference>
<accession>A0A1B8GWX1</accession>
<dbReference type="RefSeq" id="XP_018134056.1">
    <property type="nucleotide sequence ID" value="XM_018271080.2"/>
</dbReference>
<dbReference type="InterPro" id="IPR040442">
    <property type="entry name" value="Pyrv_kinase-like_dom_sf"/>
</dbReference>
<feature type="domain" description="HpcH/HpaI aldolase/citrate lyase" evidence="3">
    <location>
        <begin position="56"/>
        <end position="247"/>
    </location>
</feature>
<dbReference type="PANTHER" id="PTHR30502:SF8">
    <property type="entry name" value="SYNTHASE, PUTATIVE-RELATED"/>
    <property type="match status" value="1"/>
</dbReference>
<dbReference type="Proteomes" id="UP000091956">
    <property type="component" value="Unassembled WGS sequence"/>
</dbReference>
<evidence type="ECO:0000313" key="5">
    <source>
        <dbReference type="Proteomes" id="UP000091956"/>
    </source>
</evidence>